<comment type="caution">
    <text evidence="1">The sequence shown here is derived from an EMBL/GenBank/DDBJ whole genome shotgun (WGS) entry which is preliminary data.</text>
</comment>
<dbReference type="AlphaFoldDB" id="A0A9X9XJG1"/>
<name>A0A9X9XJG1_9PROT</name>
<dbReference type="EMBL" id="JAAEDL010000043">
    <property type="protein sequence ID" value="MBR0683847.1"/>
    <property type="molecule type" value="Genomic_DNA"/>
</dbReference>
<accession>A0A9X9XJG1</accession>
<evidence type="ECO:0000313" key="1">
    <source>
        <dbReference type="EMBL" id="MBR0683847.1"/>
    </source>
</evidence>
<evidence type="ECO:0000313" key="2">
    <source>
        <dbReference type="Proteomes" id="UP001138709"/>
    </source>
</evidence>
<sequence length="168" mass="18364">MPERITSARDVARRLGLSHTAIQKAEQVGRIRREADGSWDVERVRRDLTASAVPGRSPMAPPGDDTPLGRLTLARLALGVEAQRLAIDEKKGRLMDVTAANYRIDECAAGMRDAVLNWPARVSGQIAAEIGRDPHLVQTILQEQMNALLLEVADRLDPSASSVRDPRA</sequence>
<proteinExistence type="predicted"/>
<dbReference type="RefSeq" id="WP_211849411.1">
    <property type="nucleotide sequence ID" value="NZ_JAAEDL010000043.1"/>
</dbReference>
<organism evidence="1 2">
    <name type="scientific">Neoroseomonas eburnea</name>
    <dbReference type="NCBI Taxonomy" id="1346889"/>
    <lineage>
        <taxon>Bacteria</taxon>
        <taxon>Pseudomonadati</taxon>
        <taxon>Pseudomonadota</taxon>
        <taxon>Alphaproteobacteria</taxon>
        <taxon>Acetobacterales</taxon>
        <taxon>Acetobacteraceae</taxon>
        <taxon>Neoroseomonas</taxon>
    </lineage>
</organism>
<gene>
    <name evidence="1" type="ORF">GXW74_25450</name>
</gene>
<reference evidence="1" key="1">
    <citation type="submission" date="2020-01" db="EMBL/GenBank/DDBJ databases">
        <authorList>
            <person name="Rat A."/>
        </authorList>
    </citation>
    <scope>NUCLEOTIDE SEQUENCE</scope>
    <source>
        <strain evidence="1">LMG 31228</strain>
    </source>
</reference>
<dbReference type="Proteomes" id="UP001138709">
    <property type="component" value="Unassembled WGS sequence"/>
</dbReference>
<keyword evidence="2" id="KW-1185">Reference proteome</keyword>
<reference evidence="1" key="2">
    <citation type="journal article" date="2021" name="Syst. Appl. Microbiol.">
        <title>Roseomonas hellenica sp. nov., isolated from roots of wild-growing Alkanna tinctoria.</title>
        <authorList>
            <person name="Rat A."/>
            <person name="Naranjo H.D."/>
            <person name="Lebbe L."/>
            <person name="Cnockaert M."/>
            <person name="Krigas N."/>
            <person name="Grigoriadou K."/>
            <person name="Maloupa E."/>
            <person name="Willems A."/>
        </authorList>
    </citation>
    <scope>NUCLEOTIDE SEQUENCE</scope>
    <source>
        <strain evidence="1">LMG 31228</strain>
    </source>
</reference>
<protein>
    <submittedName>
        <fullName evidence="1">Uncharacterized protein</fullName>
    </submittedName>
</protein>